<evidence type="ECO:0000256" key="4">
    <source>
        <dbReference type="ARBA" id="ARBA00016460"/>
    </source>
</evidence>
<dbReference type="Proteomes" id="UP000051883">
    <property type="component" value="Unassembled WGS sequence"/>
</dbReference>
<dbReference type="InterPro" id="IPR028923">
    <property type="entry name" value="SAICAR_synt/ADE2_N"/>
</dbReference>
<sequence length="257" mass="29236">MIVILNIVRDYSKGAATKMEKLLYTGKAKQMWQTDDPEVLRVVYMDQATALNGKEKDHFAGKGKAANAISTLVFQYLVRHGIQTHFIKKLSDKEELVKKCQMVPLEFVTRNVIAGHFASRYGLNEGDSLTEPVEETFYKSDQLDDPFINESATIALGIATHQELEQMWGVCREVNTLLTHLFAQAGMRLVDFKLEFGQLSDGQIILADEFSPDNCRLWDLKTNDHLDKDVYRRDLADLTTTYDEVLARLQQAIAEEN</sequence>
<dbReference type="PANTHER" id="PTHR43599">
    <property type="entry name" value="MULTIFUNCTIONAL PROTEIN ADE2"/>
    <property type="match status" value="1"/>
</dbReference>
<keyword evidence="7 11" id="KW-0658">Purine biosynthesis</keyword>
<dbReference type="NCBIfam" id="TIGR00081">
    <property type="entry name" value="purC"/>
    <property type="match status" value="1"/>
</dbReference>
<evidence type="ECO:0000256" key="1">
    <source>
        <dbReference type="ARBA" id="ARBA00004672"/>
    </source>
</evidence>
<dbReference type="EMBL" id="AZDK01000025">
    <property type="protein sequence ID" value="KRK57551.1"/>
    <property type="molecule type" value="Genomic_DNA"/>
</dbReference>
<comment type="similarity">
    <text evidence="2 11">Belongs to the SAICAR synthetase family.</text>
</comment>
<protein>
    <recommendedName>
        <fullName evidence="4 11">Phosphoribosylaminoimidazole-succinocarboxamide synthase</fullName>
        <ecNumber evidence="3 11">6.3.2.6</ecNumber>
    </recommendedName>
    <alternativeName>
        <fullName evidence="9 11">SAICAR synthetase</fullName>
    </alternativeName>
</protein>
<evidence type="ECO:0000259" key="12">
    <source>
        <dbReference type="Pfam" id="PF01259"/>
    </source>
</evidence>
<dbReference type="PANTHER" id="PTHR43599:SF3">
    <property type="entry name" value="SI:DKEY-6E2.2"/>
    <property type="match status" value="1"/>
</dbReference>
<evidence type="ECO:0000256" key="3">
    <source>
        <dbReference type="ARBA" id="ARBA00012217"/>
    </source>
</evidence>
<comment type="caution">
    <text evidence="13">The sequence shown here is derived from an EMBL/GenBank/DDBJ whole genome shotgun (WGS) entry which is preliminary data.</text>
</comment>
<feature type="domain" description="SAICAR synthetase/ADE2 N-terminal" evidence="12">
    <location>
        <begin position="23"/>
        <end position="248"/>
    </location>
</feature>
<dbReference type="EC" id="6.3.2.6" evidence="3 11"/>
<dbReference type="InterPro" id="IPR050089">
    <property type="entry name" value="SAICAR_synthetase"/>
</dbReference>
<dbReference type="Gene3D" id="3.30.470.20">
    <property type="entry name" value="ATP-grasp fold, B domain"/>
    <property type="match status" value="1"/>
</dbReference>
<keyword evidence="6 11" id="KW-0547">Nucleotide-binding</keyword>
<dbReference type="InterPro" id="IPR001636">
    <property type="entry name" value="SAICAR_synth"/>
</dbReference>
<evidence type="ECO:0000256" key="5">
    <source>
        <dbReference type="ARBA" id="ARBA00022598"/>
    </source>
</evidence>
<evidence type="ECO:0000256" key="8">
    <source>
        <dbReference type="ARBA" id="ARBA00022840"/>
    </source>
</evidence>
<keyword evidence="5 11" id="KW-0436">Ligase</keyword>
<comment type="catalytic activity">
    <reaction evidence="10 11">
        <text>5-amino-1-(5-phospho-D-ribosyl)imidazole-4-carboxylate + L-aspartate + ATP = (2S)-2-[5-amino-1-(5-phospho-beta-D-ribosyl)imidazole-4-carboxamido]succinate + ADP + phosphate + 2 H(+)</text>
        <dbReference type="Rhea" id="RHEA:22628"/>
        <dbReference type="ChEBI" id="CHEBI:15378"/>
        <dbReference type="ChEBI" id="CHEBI:29991"/>
        <dbReference type="ChEBI" id="CHEBI:30616"/>
        <dbReference type="ChEBI" id="CHEBI:43474"/>
        <dbReference type="ChEBI" id="CHEBI:58443"/>
        <dbReference type="ChEBI" id="CHEBI:77657"/>
        <dbReference type="ChEBI" id="CHEBI:456216"/>
        <dbReference type="EC" id="6.3.2.6"/>
    </reaction>
</comment>
<evidence type="ECO:0000256" key="11">
    <source>
        <dbReference type="HAMAP-Rule" id="MF_00137"/>
    </source>
</evidence>
<organism evidence="13 14">
    <name type="scientific">Limosilactobacillus antri DSM 16041</name>
    <dbReference type="NCBI Taxonomy" id="525309"/>
    <lineage>
        <taxon>Bacteria</taxon>
        <taxon>Bacillati</taxon>
        <taxon>Bacillota</taxon>
        <taxon>Bacilli</taxon>
        <taxon>Lactobacillales</taxon>
        <taxon>Lactobacillaceae</taxon>
        <taxon>Limosilactobacillus</taxon>
    </lineage>
</organism>
<proteinExistence type="inferred from homology"/>
<evidence type="ECO:0000313" key="13">
    <source>
        <dbReference type="EMBL" id="KRK57551.1"/>
    </source>
</evidence>
<reference evidence="13 14" key="1">
    <citation type="journal article" date="2015" name="Genome Announc.">
        <title>Expanding the biotechnology potential of lactobacilli through comparative genomics of 213 strains and associated genera.</title>
        <authorList>
            <person name="Sun Z."/>
            <person name="Harris H.M."/>
            <person name="McCann A."/>
            <person name="Guo C."/>
            <person name="Argimon S."/>
            <person name="Zhang W."/>
            <person name="Yang X."/>
            <person name="Jeffery I.B."/>
            <person name="Cooney J.C."/>
            <person name="Kagawa T.F."/>
            <person name="Liu W."/>
            <person name="Song Y."/>
            <person name="Salvetti E."/>
            <person name="Wrobel A."/>
            <person name="Rasinkangas P."/>
            <person name="Parkhill J."/>
            <person name="Rea M.C."/>
            <person name="O'Sullivan O."/>
            <person name="Ritari J."/>
            <person name="Douillard F.P."/>
            <person name="Paul Ross R."/>
            <person name="Yang R."/>
            <person name="Briner A.E."/>
            <person name="Felis G.E."/>
            <person name="de Vos W.M."/>
            <person name="Barrangou R."/>
            <person name="Klaenhammer T.R."/>
            <person name="Caufield P.W."/>
            <person name="Cui Y."/>
            <person name="Zhang H."/>
            <person name="O'Toole P.W."/>
        </authorList>
    </citation>
    <scope>NUCLEOTIDE SEQUENCE [LARGE SCALE GENOMIC DNA]</scope>
    <source>
        <strain evidence="13 14">DSM 16041</strain>
    </source>
</reference>
<evidence type="ECO:0000256" key="6">
    <source>
        <dbReference type="ARBA" id="ARBA00022741"/>
    </source>
</evidence>
<dbReference type="CDD" id="cd01415">
    <property type="entry name" value="SAICAR_synt_PurC"/>
    <property type="match status" value="1"/>
</dbReference>
<accession>A0ABR5NYV8</accession>
<dbReference type="PROSITE" id="PS01058">
    <property type="entry name" value="SAICAR_SYNTHETASE_2"/>
    <property type="match status" value="1"/>
</dbReference>
<comment type="pathway">
    <text evidence="1 11">Purine metabolism; IMP biosynthesis via de novo pathway; 5-amino-1-(5-phospho-D-ribosyl)imidazole-4-carboxamide from 5-amino-1-(5-phospho-D-ribosyl)imidazole-4-carboxylate: step 1/2.</text>
</comment>
<dbReference type="SUPFAM" id="SSF56104">
    <property type="entry name" value="SAICAR synthase-like"/>
    <property type="match status" value="1"/>
</dbReference>
<dbReference type="InterPro" id="IPR018236">
    <property type="entry name" value="SAICAR_synthetase_CS"/>
</dbReference>
<evidence type="ECO:0000256" key="7">
    <source>
        <dbReference type="ARBA" id="ARBA00022755"/>
    </source>
</evidence>
<evidence type="ECO:0000256" key="2">
    <source>
        <dbReference type="ARBA" id="ARBA00010190"/>
    </source>
</evidence>
<gene>
    <name evidence="11" type="primary">purC</name>
    <name evidence="13" type="ORF">FC31_GL001024</name>
</gene>
<keyword evidence="8 11" id="KW-0067">ATP-binding</keyword>
<evidence type="ECO:0000256" key="10">
    <source>
        <dbReference type="ARBA" id="ARBA00048475"/>
    </source>
</evidence>
<dbReference type="HAMAP" id="MF_00137">
    <property type="entry name" value="SAICAR_synth"/>
    <property type="match status" value="1"/>
</dbReference>
<evidence type="ECO:0000313" key="14">
    <source>
        <dbReference type="Proteomes" id="UP000051883"/>
    </source>
</evidence>
<keyword evidence="14" id="KW-1185">Reference proteome</keyword>
<evidence type="ECO:0000256" key="9">
    <source>
        <dbReference type="ARBA" id="ARBA00030409"/>
    </source>
</evidence>
<dbReference type="InterPro" id="IPR033934">
    <property type="entry name" value="SAICAR_synt_PurC"/>
</dbReference>
<dbReference type="Pfam" id="PF01259">
    <property type="entry name" value="SAICAR_synt"/>
    <property type="match status" value="1"/>
</dbReference>
<dbReference type="Gene3D" id="3.30.200.20">
    <property type="entry name" value="Phosphorylase Kinase, domain 1"/>
    <property type="match status" value="1"/>
</dbReference>
<name>A0ABR5NYV8_9LACO</name>